<reference evidence="1" key="1">
    <citation type="submission" date="2014-11" db="EMBL/GenBank/DDBJ databases">
        <authorList>
            <person name="Amaro Gonzalez C."/>
        </authorList>
    </citation>
    <scope>NUCLEOTIDE SEQUENCE</scope>
</reference>
<sequence length="35" mass="4291">MFIKLGFISMFHFSIKRTFNISKPPREDDLAWNRF</sequence>
<reference evidence="1" key="2">
    <citation type="journal article" date="2015" name="Fish Shellfish Immunol.">
        <title>Early steps in the European eel (Anguilla anguilla)-Vibrio vulnificus interaction in the gills: Role of the RtxA13 toxin.</title>
        <authorList>
            <person name="Callol A."/>
            <person name="Pajuelo D."/>
            <person name="Ebbesson L."/>
            <person name="Teles M."/>
            <person name="MacKenzie S."/>
            <person name="Amaro C."/>
        </authorList>
    </citation>
    <scope>NUCLEOTIDE SEQUENCE</scope>
</reference>
<dbReference type="EMBL" id="GBXM01040787">
    <property type="protein sequence ID" value="JAH67790.1"/>
    <property type="molecule type" value="Transcribed_RNA"/>
</dbReference>
<accession>A0A0E9URH7</accession>
<organism evidence="1">
    <name type="scientific">Anguilla anguilla</name>
    <name type="common">European freshwater eel</name>
    <name type="synonym">Muraena anguilla</name>
    <dbReference type="NCBI Taxonomy" id="7936"/>
    <lineage>
        <taxon>Eukaryota</taxon>
        <taxon>Metazoa</taxon>
        <taxon>Chordata</taxon>
        <taxon>Craniata</taxon>
        <taxon>Vertebrata</taxon>
        <taxon>Euteleostomi</taxon>
        <taxon>Actinopterygii</taxon>
        <taxon>Neopterygii</taxon>
        <taxon>Teleostei</taxon>
        <taxon>Anguilliformes</taxon>
        <taxon>Anguillidae</taxon>
        <taxon>Anguilla</taxon>
    </lineage>
</organism>
<protein>
    <submittedName>
        <fullName evidence="1">Uncharacterized protein</fullName>
    </submittedName>
</protein>
<proteinExistence type="predicted"/>
<dbReference type="AlphaFoldDB" id="A0A0E9URH7"/>
<name>A0A0E9URH7_ANGAN</name>
<evidence type="ECO:0000313" key="1">
    <source>
        <dbReference type="EMBL" id="JAH67790.1"/>
    </source>
</evidence>